<accession>A0AAV6VVY1</accession>
<evidence type="ECO:0000313" key="1">
    <source>
        <dbReference type="EMBL" id="KAG8200271.1"/>
    </source>
</evidence>
<gene>
    <name evidence="1" type="ORF">JTE90_021922</name>
</gene>
<dbReference type="Proteomes" id="UP000827092">
    <property type="component" value="Unassembled WGS sequence"/>
</dbReference>
<comment type="caution">
    <text evidence="1">The sequence shown here is derived from an EMBL/GenBank/DDBJ whole genome shotgun (WGS) entry which is preliminary data.</text>
</comment>
<sequence length="95" mass="10762">MQKLLLHSKHSKLQIIPYDLSCSCPNLHSRLNLAFHGPIQISDDSLRIDYSDGAGCLNGREGFWWHNIVGGPMSFKHWGRSPEAFVQNCELTVKI</sequence>
<organism evidence="1 2">
    <name type="scientific">Oedothorax gibbosus</name>
    <dbReference type="NCBI Taxonomy" id="931172"/>
    <lineage>
        <taxon>Eukaryota</taxon>
        <taxon>Metazoa</taxon>
        <taxon>Ecdysozoa</taxon>
        <taxon>Arthropoda</taxon>
        <taxon>Chelicerata</taxon>
        <taxon>Arachnida</taxon>
        <taxon>Araneae</taxon>
        <taxon>Araneomorphae</taxon>
        <taxon>Entelegynae</taxon>
        <taxon>Araneoidea</taxon>
        <taxon>Linyphiidae</taxon>
        <taxon>Erigoninae</taxon>
        <taxon>Oedothorax</taxon>
    </lineage>
</organism>
<keyword evidence="2" id="KW-1185">Reference proteome</keyword>
<evidence type="ECO:0000313" key="2">
    <source>
        <dbReference type="Proteomes" id="UP000827092"/>
    </source>
</evidence>
<name>A0AAV6VVY1_9ARAC</name>
<proteinExistence type="predicted"/>
<reference evidence="1 2" key="1">
    <citation type="journal article" date="2022" name="Nat. Ecol. Evol.">
        <title>A masculinizing supergene underlies an exaggerated male reproductive morph in a spider.</title>
        <authorList>
            <person name="Hendrickx F."/>
            <person name="De Corte Z."/>
            <person name="Sonet G."/>
            <person name="Van Belleghem S.M."/>
            <person name="Kostlbacher S."/>
            <person name="Vangestel C."/>
        </authorList>
    </citation>
    <scope>NUCLEOTIDE SEQUENCE [LARGE SCALE GENOMIC DNA]</scope>
    <source>
        <strain evidence="1">W744_W776</strain>
    </source>
</reference>
<protein>
    <submittedName>
        <fullName evidence="1">Uncharacterized protein</fullName>
    </submittedName>
</protein>
<dbReference type="AlphaFoldDB" id="A0AAV6VVY1"/>
<dbReference type="EMBL" id="JAFNEN010000017">
    <property type="protein sequence ID" value="KAG8200271.1"/>
    <property type="molecule type" value="Genomic_DNA"/>
</dbReference>